<feature type="domain" description="PDZ" evidence="12">
    <location>
        <begin position="286"/>
        <end position="367"/>
    </location>
</feature>
<reference evidence="13" key="1">
    <citation type="submission" date="2024-05" db="EMBL/GenBank/DDBJ databases">
        <title>Planctomycetes of the genus Singulisphaera possess chitinolytic capabilities.</title>
        <authorList>
            <person name="Ivanova A."/>
        </authorList>
    </citation>
    <scope>NUCLEOTIDE SEQUENCE</scope>
    <source>
        <strain evidence="13">Ch08T</strain>
    </source>
</reference>
<dbReference type="SUPFAM" id="SSF50156">
    <property type="entry name" value="PDZ domain-like"/>
    <property type="match status" value="3"/>
</dbReference>
<dbReference type="AlphaFoldDB" id="A0AAU7CE06"/>
<gene>
    <name evidence="13" type="ORF">V5E97_34175</name>
</gene>
<evidence type="ECO:0000256" key="3">
    <source>
        <dbReference type="ARBA" id="ARBA00007931"/>
    </source>
</evidence>
<feature type="transmembrane region" description="Helical" evidence="11">
    <location>
        <begin position="101"/>
        <end position="123"/>
    </location>
</feature>
<evidence type="ECO:0000313" key="13">
    <source>
        <dbReference type="EMBL" id="XBH03320.1"/>
    </source>
</evidence>
<evidence type="ECO:0000256" key="7">
    <source>
        <dbReference type="ARBA" id="ARBA00022833"/>
    </source>
</evidence>
<dbReference type="SMART" id="SM00228">
    <property type="entry name" value="PDZ"/>
    <property type="match status" value="3"/>
</dbReference>
<dbReference type="InterPro" id="IPR041489">
    <property type="entry name" value="PDZ_6"/>
</dbReference>
<evidence type="ECO:0000256" key="9">
    <source>
        <dbReference type="ARBA" id="ARBA00023049"/>
    </source>
</evidence>
<dbReference type="InterPro" id="IPR036034">
    <property type="entry name" value="PDZ_sf"/>
</dbReference>
<feature type="transmembrane region" description="Helical" evidence="11">
    <location>
        <begin position="623"/>
        <end position="645"/>
    </location>
</feature>
<dbReference type="GO" id="GO:0006508">
    <property type="term" value="P:proteolysis"/>
    <property type="evidence" value="ECO:0007669"/>
    <property type="project" value="UniProtKB-KW"/>
</dbReference>
<name>A0AAU7CE06_9BACT</name>
<dbReference type="InterPro" id="IPR001478">
    <property type="entry name" value="PDZ"/>
</dbReference>
<evidence type="ECO:0000256" key="5">
    <source>
        <dbReference type="ARBA" id="ARBA00022692"/>
    </source>
</evidence>
<evidence type="ECO:0000256" key="8">
    <source>
        <dbReference type="ARBA" id="ARBA00022989"/>
    </source>
</evidence>
<evidence type="ECO:0000256" key="2">
    <source>
        <dbReference type="ARBA" id="ARBA00004141"/>
    </source>
</evidence>
<keyword evidence="10 11" id="KW-0472">Membrane</keyword>
<dbReference type="EMBL" id="CP155447">
    <property type="protein sequence ID" value="XBH03320.1"/>
    <property type="molecule type" value="Genomic_DNA"/>
</dbReference>
<dbReference type="PANTHER" id="PTHR42837">
    <property type="entry name" value="REGULATOR OF SIGMA-E PROTEASE RSEP"/>
    <property type="match status" value="1"/>
</dbReference>
<evidence type="ECO:0000256" key="10">
    <source>
        <dbReference type="ARBA" id="ARBA00023136"/>
    </source>
</evidence>
<evidence type="ECO:0000256" key="11">
    <source>
        <dbReference type="SAM" id="Phobius"/>
    </source>
</evidence>
<dbReference type="PROSITE" id="PS50106">
    <property type="entry name" value="PDZ"/>
    <property type="match status" value="2"/>
</dbReference>
<keyword evidence="5 11" id="KW-0812">Transmembrane</keyword>
<dbReference type="InterPro" id="IPR008915">
    <property type="entry name" value="Peptidase_M50"/>
</dbReference>
<evidence type="ECO:0000256" key="6">
    <source>
        <dbReference type="ARBA" id="ARBA00022801"/>
    </source>
</evidence>
<protein>
    <submittedName>
        <fullName evidence="13">Site-2 protease family protein</fullName>
    </submittedName>
</protein>
<dbReference type="InterPro" id="IPR004387">
    <property type="entry name" value="Pept_M50_Zn"/>
</dbReference>
<keyword evidence="7" id="KW-0862">Zinc</keyword>
<comment type="subcellular location">
    <subcellularLocation>
        <location evidence="2">Membrane</location>
        <topology evidence="2">Multi-pass membrane protein</topology>
    </subcellularLocation>
</comment>
<dbReference type="GO" id="GO:0004222">
    <property type="term" value="F:metalloendopeptidase activity"/>
    <property type="evidence" value="ECO:0007669"/>
    <property type="project" value="InterPro"/>
</dbReference>
<dbReference type="CDD" id="cd23081">
    <property type="entry name" value="cpPDZ_EcRseP-like"/>
    <property type="match status" value="1"/>
</dbReference>
<proteinExistence type="inferred from homology"/>
<evidence type="ECO:0000256" key="1">
    <source>
        <dbReference type="ARBA" id="ARBA00001947"/>
    </source>
</evidence>
<dbReference type="Pfam" id="PF17820">
    <property type="entry name" value="PDZ_6"/>
    <property type="match status" value="3"/>
</dbReference>
<keyword evidence="4 13" id="KW-0645">Protease</keyword>
<comment type="similarity">
    <text evidence="3">Belongs to the peptidase M50B family.</text>
</comment>
<keyword evidence="9" id="KW-0482">Metalloprotease</keyword>
<feature type="domain" description="PDZ" evidence="12">
    <location>
        <begin position="132"/>
        <end position="188"/>
    </location>
</feature>
<dbReference type="RefSeq" id="WP_406696054.1">
    <property type="nucleotide sequence ID" value="NZ_CP155447.1"/>
</dbReference>
<sequence>MEILTPVWNILKVALGLGFVIFLHELGHFLLAKWNGVKVEKFSIGFGPTLVGFRRGETEYVLAAIPLGGFVKMLGESPDDEANKTTDPRAYPNKSVGARMAIISAGVIMNVLLGLACFVYAYGQGMEEVPAMIGIVKPGSPAYDAGIRPGDEIVAIDGRRDVNFGSMMLKVSLSGAGQKVDFEIARPGQTDTIPITIEPRREESEDVPRIGVAQEASLTLAKPPVGKPVGISPPPKPADLGLQSGDTLIALGPEGVAAETIDNAEALRAKLATHRSVPLVHLFERRVETAKGKSAKREEVKALFPANHVLDFGFRLTNEPISSIQANSPASKAGFQVGDRIIKVDGNSDFDPMRLPELCFDRAEQTMTFVVERPGSDSASTEVTIEVTPDRSPYGLVFFPSAPLGIPGLGLAYPIRTKIAAIDPGSPAEKAGLRVGDILGKITLNPVDKSVEAQLDPIPLSEKGLEWPHAMSLLQTEPVRDVELTINGSSKPVRLQPRLNPDWYNPWRGLQFRTSIRTLPPQSVQSSLRRGFDDTVDNILRIYAMLRSLAQKRVSPKLLGGPIMIASVAYSQADTGLTQLVHFLGILSINLAVLNFLPIPPLDGGQMVFLIGEKVRGRPLPDSAMIVGSWIGIGMLLCLMVYVMYQDIIRFFFS</sequence>
<organism evidence="13">
    <name type="scientific">Singulisphaera sp. Ch08</name>
    <dbReference type="NCBI Taxonomy" id="3120278"/>
    <lineage>
        <taxon>Bacteria</taxon>
        <taxon>Pseudomonadati</taxon>
        <taxon>Planctomycetota</taxon>
        <taxon>Planctomycetia</taxon>
        <taxon>Isosphaerales</taxon>
        <taxon>Isosphaeraceae</taxon>
        <taxon>Singulisphaera</taxon>
    </lineage>
</organism>
<evidence type="ECO:0000256" key="4">
    <source>
        <dbReference type="ARBA" id="ARBA00022670"/>
    </source>
</evidence>
<evidence type="ECO:0000259" key="12">
    <source>
        <dbReference type="PROSITE" id="PS50106"/>
    </source>
</evidence>
<dbReference type="PANTHER" id="PTHR42837:SF2">
    <property type="entry name" value="MEMBRANE METALLOPROTEASE ARASP2, CHLOROPLASTIC-RELATED"/>
    <property type="match status" value="1"/>
</dbReference>
<feature type="transmembrane region" description="Helical" evidence="11">
    <location>
        <begin position="6"/>
        <end position="23"/>
    </location>
</feature>
<comment type="cofactor">
    <cofactor evidence="1">
        <name>Zn(2+)</name>
        <dbReference type="ChEBI" id="CHEBI:29105"/>
    </cofactor>
</comment>
<accession>A0AAU7CE06</accession>
<dbReference type="GO" id="GO:0016020">
    <property type="term" value="C:membrane"/>
    <property type="evidence" value="ECO:0007669"/>
    <property type="project" value="UniProtKB-SubCell"/>
</dbReference>
<dbReference type="Pfam" id="PF02163">
    <property type="entry name" value="Peptidase_M50"/>
    <property type="match status" value="1"/>
</dbReference>
<keyword evidence="8 11" id="KW-1133">Transmembrane helix</keyword>
<dbReference type="Gene3D" id="2.30.42.10">
    <property type="match status" value="3"/>
</dbReference>
<keyword evidence="6" id="KW-0378">Hydrolase</keyword>
<dbReference type="CDD" id="cd06163">
    <property type="entry name" value="S2P-M50_PDZ_RseP-like"/>
    <property type="match status" value="1"/>
</dbReference>